<dbReference type="RefSeq" id="XP_039128662.1">
    <property type="nucleotide sequence ID" value="XM_039272728.1"/>
</dbReference>
<evidence type="ECO:0000313" key="2">
    <source>
        <dbReference type="RefSeq" id="XP_039128662.1"/>
    </source>
</evidence>
<name>A0AB40BMQ9_DIOCR</name>
<dbReference type="Proteomes" id="UP001515500">
    <property type="component" value="Chromosome 7"/>
</dbReference>
<reference evidence="2" key="1">
    <citation type="submission" date="2025-08" db="UniProtKB">
        <authorList>
            <consortium name="RefSeq"/>
        </authorList>
    </citation>
    <scope>IDENTIFICATION</scope>
</reference>
<accession>A0AB40BMQ9</accession>
<dbReference type="AlphaFoldDB" id="A0AB40BMQ9"/>
<proteinExistence type="predicted"/>
<evidence type="ECO:0000313" key="1">
    <source>
        <dbReference type="Proteomes" id="UP001515500"/>
    </source>
</evidence>
<sequence>MLGYFNINGILMEEPMSVVFQVGANGVGLLDPGSEANNLKRVPKLISPFSLLMSYTRGEQRQQMCVLASIKSYY</sequence>
<keyword evidence="1" id="KW-1185">Reference proteome</keyword>
<gene>
    <name evidence="2" type="primary">LOC120264857</name>
</gene>
<protein>
    <submittedName>
        <fullName evidence="2">Uncharacterized protein LOC120264857 isoform X4</fullName>
    </submittedName>
</protein>
<dbReference type="GeneID" id="120264857"/>
<organism evidence="1 2">
    <name type="scientific">Dioscorea cayennensis subsp. rotundata</name>
    <name type="common">White Guinea yam</name>
    <name type="synonym">Dioscorea rotundata</name>
    <dbReference type="NCBI Taxonomy" id="55577"/>
    <lineage>
        <taxon>Eukaryota</taxon>
        <taxon>Viridiplantae</taxon>
        <taxon>Streptophyta</taxon>
        <taxon>Embryophyta</taxon>
        <taxon>Tracheophyta</taxon>
        <taxon>Spermatophyta</taxon>
        <taxon>Magnoliopsida</taxon>
        <taxon>Liliopsida</taxon>
        <taxon>Dioscoreales</taxon>
        <taxon>Dioscoreaceae</taxon>
        <taxon>Dioscorea</taxon>
    </lineage>
</organism>
<dbReference type="SUPFAM" id="SSF160059">
    <property type="entry name" value="PriA/YqbF domain"/>
    <property type="match status" value="1"/>
</dbReference>